<accession>A0A657LWL4</accession>
<proteinExistence type="predicted"/>
<gene>
    <name evidence="1" type="ORF">AX760_13080</name>
</gene>
<evidence type="ECO:0000313" key="1">
    <source>
        <dbReference type="EMBL" id="OJF99443.1"/>
    </source>
</evidence>
<name>A0A657LWL4_9HYPH</name>
<comment type="caution">
    <text evidence="1">The sequence shown here is derived from an EMBL/GenBank/DDBJ whole genome shotgun (WGS) entry which is preliminary data.</text>
</comment>
<sequence>MNRLEFMHRAQIDQQTLEIWLREEWLLPNEMVTDMEFSEVDLARAIFILDLKERLGVNDDGVGVILHLVDQVHGLRRLLGGLLTQKPAA</sequence>
<organism evidence="1 2">
    <name type="scientific">Pararhizobium antarcticum</name>
    <dbReference type="NCBI Taxonomy" id="1798805"/>
    <lineage>
        <taxon>Bacteria</taxon>
        <taxon>Pseudomonadati</taxon>
        <taxon>Pseudomonadota</taxon>
        <taxon>Alphaproteobacteria</taxon>
        <taxon>Hyphomicrobiales</taxon>
        <taxon>Rhizobiaceae</taxon>
        <taxon>Rhizobium/Agrobacterium group</taxon>
        <taxon>Pararhizobium</taxon>
    </lineage>
</organism>
<dbReference type="AlphaFoldDB" id="A0A657LWL4"/>
<dbReference type="EMBL" id="LSRP01000071">
    <property type="protein sequence ID" value="OJF99443.1"/>
    <property type="molecule type" value="Genomic_DNA"/>
</dbReference>
<dbReference type="Proteomes" id="UP000182661">
    <property type="component" value="Unassembled WGS sequence"/>
</dbReference>
<keyword evidence="2" id="KW-1185">Reference proteome</keyword>
<evidence type="ECO:0008006" key="3">
    <source>
        <dbReference type="Google" id="ProtNLM"/>
    </source>
</evidence>
<reference evidence="1 2" key="1">
    <citation type="submission" date="2016-02" db="EMBL/GenBank/DDBJ databases">
        <title>Genome sequencing of a beta-galactosidase producing bacteria Rhizobium sp. 59.</title>
        <authorList>
            <person name="Wang D."/>
            <person name="Kot W."/>
            <person name="Qin Y."/>
            <person name="Hansen L."/>
            <person name="Naqvi K."/>
            <person name="Rensing C."/>
        </authorList>
    </citation>
    <scope>NUCLEOTIDE SEQUENCE [LARGE SCALE GENOMIC DNA]</scope>
    <source>
        <strain evidence="1 2">59</strain>
    </source>
</reference>
<evidence type="ECO:0000313" key="2">
    <source>
        <dbReference type="Proteomes" id="UP000182661"/>
    </source>
</evidence>
<dbReference type="OrthoDB" id="9800876at2"/>
<protein>
    <recommendedName>
        <fullName evidence="3">MerR family transcriptional regulator</fullName>
    </recommendedName>
</protein>
<dbReference type="Gene3D" id="1.10.1660.10">
    <property type="match status" value="1"/>
</dbReference>